<feature type="domain" description="Aminotransferase class I/classII large" evidence="11">
    <location>
        <begin position="42"/>
        <end position="380"/>
    </location>
</feature>
<comment type="cofactor">
    <cofactor evidence="1 9 10">
        <name>pyridoxal 5'-phosphate</name>
        <dbReference type="ChEBI" id="CHEBI:597326"/>
    </cofactor>
</comment>
<protein>
    <recommendedName>
        <fullName evidence="9">8-amino-7-oxononanoate synthase</fullName>
        <shortName evidence="9">AONS</shortName>
        <ecNumber evidence="9">2.3.1.47</ecNumber>
    </recommendedName>
    <alternativeName>
        <fullName evidence="9">7-keto-8-amino-pelargonic acid synthase</fullName>
        <shortName evidence="9">7-KAP synthase</shortName>
        <shortName evidence="9">KAPA synthase</shortName>
    </alternativeName>
    <alternativeName>
        <fullName evidence="9">8-amino-7-ketopelargonate synthase</fullName>
    </alternativeName>
</protein>
<dbReference type="InterPro" id="IPR004839">
    <property type="entry name" value="Aminotransferase_I/II_large"/>
</dbReference>
<organism evidence="12 13">
    <name type="scientific">Enterobacter huaxiensis</name>
    <dbReference type="NCBI Taxonomy" id="2494702"/>
    <lineage>
        <taxon>Bacteria</taxon>
        <taxon>Pseudomonadati</taxon>
        <taxon>Pseudomonadota</taxon>
        <taxon>Gammaproteobacteria</taxon>
        <taxon>Enterobacterales</taxon>
        <taxon>Enterobacteriaceae</taxon>
        <taxon>Enterobacter</taxon>
    </lineage>
</organism>
<dbReference type="PANTHER" id="PTHR13693:SF100">
    <property type="entry name" value="8-AMINO-7-OXONONANOATE SYNTHASE"/>
    <property type="match status" value="1"/>
</dbReference>
<evidence type="ECO:0000256" key="10">
    <source>
        <dbReference type="PIRSR" id="PIRSR604723-51"/>
    </source>
</evidence>
<gene>
    <name evidence="9 12" type="primary">bioF</name>
    <name evidence="12" type="ORF">EJE24_08675</name>
</gene>
<dbReference type="Pfam" id="PF00155">
    <property type="entry name" value="Aminotran_1_2"/>
    <property type="match status" value="1"/>
</dbReference>
<feature type="binding site" evidence="9">
    <location>
        <begin position="108"/>
        <end position="109"/>
    </location>
    <ligand>
        <name>pyridoxal 5'-phosphate</name>
        <dbReference type="ChEBI" id="CHEBI:597326"/>
    </ligand>
</feature>
<dbReference type="InterPro" id="IPR022834">
    <property type="entry name" value="AONS_Proteobacteria"/>
</dbReference>
<dbReference type="HAMAP" id="MF_01693">
    <property type="entry name" value="BioF_aminotrans_2"/>
    <property type="match status" value="1"/>
</dbReference>
<dbReference type="InterPro" id="IPR015421">
    <property type="entry name" value="PyrdxlP-dep_Trfase_major"/>
</dbReference>
<dbReference type="InterPro" id="IPR015424">
    <property type="entry name" value="PyrdxlP-dep_Trfase"/>
</dbReference>
<dbReference type="GO" id="GO:0009102">
    <property type="term" value="P:biotin biosynthetic process"/>
    <property type="evidence" value="ECO:0007669"/>
    <property type="project" value="UniProtKB-UniRule"/>
</dbReference>
<keyword evidence="6 9" id="KW-0093">Biotin biosynthesis</keyword>
<feature type="binding site" evidence="9">
    <location>
        <position position="207"/>
    </location>
    <ligand>
        <name>pyridoxal 5'-phosphate</name>
        <dbReference type="ChEBI" id="CHEBI:597326"/>
    </ligand>
</feature>
<evidence type="ECO:0000256" key="6">
    <source>
        <dbReference type="ARBA" id="ARBA00022756"/>
    </source>
</evidence>
<feature type="binding site" evidence="9">
    <location>
        <position position="133"/>
    </location>
    <ligand>
        <name>substrate</name>
    </ligand>
</feature>
<keyword evidence="5 9" id="KW-0808">Transferase</keyword>
<evidence type="ECO:0000256" key="4">
    <source>
        <dbReference type="ARBA" id="ARBA00011738"/>
    </source>
</evidence>
<dbReference type="EMBL" id="RWHU01000002">
    <property type="protein sequence ID" value="RSK69849.1"/>
    <property type="molecule type" value="Genomic_DNA"/>
</dbReference>
<dbReference type="InterPro" id="IPR050087">
    <property type="entry name" value="AON_synthase_class-II"/>
</dbReference>
<comment type="subunit">
    <text evidence="4 9">Homodimer.</text>
</comment>
<dbReference type="PANTHER" id="PTHR13693">
    <property type="entry name" value="CLASS II AMINOTRANSFERASE/8-AMINO-7-OXONONANOATE SYNTHASE"/>
    <property type="match status" value="1"/>
</dbReference>
<comment type="catalytic activity">
    <reaction evidence="8 9">
        <text>6-carboxyhexanoyl-[ACP] + L-alanine + H(+) = (8S)-8-amino-7-oxononanoate + holo-[ACP] + CO2</text>
        <dbReference type="Rhea" id="RHEA:42288"/>
        <dbReference type="Rhea" id="RHEA-COMP:9685"/>
        <dbReference type="Rhea" id="RHEA-COMP:9955"/>
        <dbReference type="ChEBI" id="CHEBI:15378"/>
        <dbReference type="ChEBI" id="CHEBI:16526"/>
        <dbReference type="ChEBI" id="CHEBI:57972"/>
        <dbReference type="ChEBI" id="CHEBI:64479"/>
        <dbReference type="ChEBI" id="CHEBI:78846"/>
        <dbReference type="ChEBI" id="CHEBI:149468"/>
        <dbReference type="EC" id="2.3.1.47"/>
    </reaction>
</comment>
<dbReference type="UniPathway" id="UPA00078"/>
<keyword evidence="7 9" id="KW-0663">Pyridoxal phosphate</keyword>
<evidence type="ECO:0000256" key="7">
    <source>
        <dbReference type="ARBA" id="ARBA00022898"/>
    </source>
</evidence>
<dbReference type="InterPro" id="IPR004723">
    <property type="entry name" value="AONS_Archaea/Proteobacteria"/>
</dbReference>
<dbReference type="PROSITE" id="PS00599">
    <property type="entry name" value="AA_TRANSFER_CLASS_2"/>
    <property type="match status" value="1"/>
</dbReference>
<dbReference type="Gene3D" id="3.90.1150.10">
    <property type="entry name" value="Aspartate Aminotransferase, domain 1"/>
    <property type="match status" value="1"/>
</dbReference>
<evidence type="ECO:0000256" key="5">
    <source>
        <dbReference type="ARBA" id="ARBA00022679"/>
    </source>
</evidence>
<dbReference type="InterPro" id="IPR001917">
    <property type="entry name" value="Aminotrans_II_pyridoxalP_BS"/>
</dbReference>
<evidence type="ECO:0000256" key="9">
    <source>
        <dbReference type="HAMAP-Rule" id="MF_01693"/>
    </source>
</evidence>
<evidence type="ECO:0000259" key="11">
    <source>
        <dbReference type="Pfam" id="PF00155"/>
    </source>
</evidence>
<dbReference type="GO" id="GO:0030170">
    <property type="term" value="F:pyridoxal phosphate binding"/>
    <property type="evidence" value="ECO:0007669"/>
    <property type="project" value="UniProtKB-UniRule"/>
</dbReference>
<comment type="similarity">
    <text evidence="3 9">Belongs to the class-II pyridoxal-phosphate-dependent aminotransferase family. BioF subfamily.</text>
</comment>
<dbReference type="AlphaFoldDB" id="A0A3R9Q5V0"/>
<dbReference type="NCBIfam" id="TIGR00858">
    <property type="entry name" value="bioF"/>
    <property type="match status" value="1"/>
</dbReference>
<dbReference type="RefSeq" id="WP_125914227.1">
    <property type="nucleotide sequence ID" value="NZ_RWHU01000002.1"/>
</dbReference>
<proteinExistence type="inferred from homology"/>
<dbReference type="GO" id="GO:0008710">
    <property type="term" value="F:8-amino-7-oxononanoate synthase activity"/>
    <property type="evidence" value="ECO:0007669"/>
    <property type="project" value="UniProtKB-UniRule"/>
</dbReference>
<dbReference type="Proteomes" id="UP000276389">
    <property type="component" value="Unassembled WGS sequence"/>
</dbReference>
<feature type="binding site" evidence="9">
    <location>
        <position position="21"/>
    </location>
    <ligand>
        <name>substrate</name>
    </ligand>
</feature>
<dbReference type="InterPro" id="IPR015422">
    <property type="entry name" value="PyrdxlP-dep_Trfase_small"/>
</dbReference>
<evidence type="ECO:0000256" key="8">
    <source>
        <dbReference type="ARBA" id="ARBA00047715"/>
    </source>
</evidence>
<evidence type="ECO:0000313" key="13">
    <source>
        <dbReference type="Proteomes" id="UP000276389"/>
    </source>
</evidence>
<feature type="modified residue" description="N6-(pyridoxal phosphate)lysine" evidence="9 10">
    <location>
        <position position="236"/>
    </location>
</feature>
<comment type="function">
    <text evidence="9">Catalyzes the decarboxylative condensation of pimeloyl-[acyl-carrier protein] and L-alanine to produce 8-amino-7-oxononanoate (AON), [acyl-carrier protein], and carbon dioxide.</text>
</comment>
<feature type="binding site" evidence="9">
    <location>
        <position position="352"/>
    </location>
    <ligand>
        <name>substrate</name>
    </ligand>
</feature>
<accession>A0A3R9Q5V0</accession>
<dbReference type="Gene3D" id="3.40.640.10">
    <property type="entry name" value="Type I PLP-dependent aspartate aminotransferase-like (Major domain)"/>
    <property type="match status" value="1"/>
</dbReference>
<sequence>MTWQARINTALEERRAVDALRVRRVVENGAGRFLTREGQRFCNFSSNDYLGLSQHPQVVRAWQQGAERFGVGSGGSGHVSGYTTAHQALEEALADWLGYPRALLFISGFAANQAVIAALMNKNDRIVADRLSHASLLEAASLSPAQLRRFAHNDAGQLAALLDKPCDGQQLAITEGVFSMDGDSAPLAALHEAAKRQNAWLLVDDAHGIGVMGDEGRGSAHQQNVKPELLIVTFGKGFGVSGAAVLCSESVADYLLQFARHLIYSTSMPPAQAVALSASMAIVRSAEGDERRQRLADHIRQFRRGLRSLPFHSPDSQSAIQPVIVGDNSRALALAHRLRERGMWVTAIRPPTVPSGTARLRLTLTAAHRAQDVDALLEALRVASQ</sequence>
<dbReference type="EC" id="2.3.1.47" evidence="9"/>
<evidence type="ECO:0000256" key="3">
    <source>
        <dbReference type="ARBA" id="ARBA00010008"/>
    </source>
</evidence>
<comment type="pathway">
    <text evidence="2 9">Cofactor biosynthesis; biotin biosynthesis.</text>
</comment>
<evidence type="ECO:0000256" key="1">
    <source>
        <dbReference type="ARBA" id="ARBA00001933"/>
    </source>
</evidence>
<reference evidence="12 13" key="1">
    <citation type="submission" date="2018-12" db="EMBL/GenBank/DDBJ databases">
        <title>The Genome Submission of two Enterobacter spp. strains.</title>
        <authorList>
            <person name="Wu W."/>
            <person name="Wei L."/>
            <person name="Feng Y."/>
            <person name="Zong Z."/>
        </authorList>
    </citation>
    <scope>NUCLEOTIDE SEQUENCE [LARGE SCALE GENOMIC DNA]</scope>
    <source>
        <strain evidence="12 13">WCHEHu045002</strain>
    </source>
</reference>
<comment type="caution">
    <text evidence="12">The sequence shown here is derived from an EMBL/GenBank/DDBJ whole genome shotgun (WGS) entry which is preliminary data.</text>
</comment>
<dbReference type="FunFam" id="3.40.640.10:FF:000095">
    <property type="entry name" value="8-amino-7-oxononanoate synthase"/>
    <property type="match status" value="1"/>
</dbReference>
<evidence type="ECO:0000313" key="12">
    <source>
        <dbReference type="EMBL" id="RSK69849.1"/>
    </source>
</evidence>
<keyword evidence="12" id="KW-0012">Acyltransferase</keyword>
<feature type="binding site" evidence="9">
    <location>
        <position position="179"/>
    </location>
    <ligand>
        <name>pyridoxal 5'-phosphate</name>
        <dbReference type="ChEBI" id="CHEBI:597326"/>
    </ligand>
</feature>
<evidence type="ECO:0000256" key="2">
    <source>
        <dbReference type="ARBA" id="ARBA00004746"/>
    </source>
</evidence>
<feature type="binding site" evidence="9">
    <location>
        <position position="233"/>
    </location>
    <ligand>
        <name>pyridoxal 5'-phosphate</name>
        <dbReference type="ChEBI" id="CHEBI:597326"/>
    </ligand>
</feature>
<dbReference type="CDD" id="cd06454">
    <property type="entry name" value="KBL_like"/>
    <property type="match status" value="1"/>
</dbReference>
<dbReference type="SUPFAM" id="SSF53383">
    <property type="entry name" value="PLP-dependent transferases"/>
    <property type="match status" value="1"/>
</dbReference>
<name>A0A3R9Q5V0_9ENTR</name>